<dbReference type="Proteomes" id="UP000269669">
    <property type="component" value="Unassembled WGS sequence"/>
</dbReference>
<proteinExistence type="predicted"/>
<accession>A0A3R9PV78</accession>
<protein>
    <submittedName>
        <fullName evidence="1">Uncharacterized protein</fullName>
    </submittedName>
</protein>
<dbReference type="AlphaFoldDB" id="A0A3R9PV78"/>
<comment type="caution">
    <text evidence="1">The sequence shown here is derived from an EMBL/GenBank/DDBJ whole genome shotgun (WGS) entry which is preliminary data.</text>
</comment>
<evidence type="ECO:0000313" key="2">
    <source>
        <dbReference type="Proteomes" id="UP000269669"/>
    </source>
</evidence>
<dbReference type="EMBL" id="RSDW01000001">
    <property type="protein sequence ID" value="RSL18616.1"/>
    <property type="molecule type" value="Genomic_DNA"/>
</dbReference>
<sequence length="51" mass="6169">MRWHNNRRTIMADSDYMAEWSQTESSRLFLEYGLEEVISVRRDFVTKTAKI</sequence>
<gene>
    <name evidence="1" type="ORF">EDE15_4206</name>
</gene>
<reference evidence="1 2" key="1">
    <citation type="submission" date="2018-12" db="EMBL/GenBank/DDBJ databases">
        <title>Sequencing of bacterial isolates from soil warming experiment in Harvard Forest, Massachusetts, USA.</title>
        <authorList>
            <person name="Deangelis K."/>
        </authorList>
    </citation>
    <scope>NUCLEOTIDE SEQUENCE [LARGE SCALE GENOMIC DNA]</scope>
    <source>
        <strain evidence="1 2">EB153</strain>
    </source>
</reference>
<organism evidence="1 2">
    <name type="scientific">Edaphobacter aggregans</name>
    <dbReference type="NCBI Taxonomy" id="570835"/>
    <lineage>
        <taxon>Bacteria</taxon>
        <taxon>Pseudomonadati</taxon>
        <taxon>Acidobacteriota</taxon>
        <taxon>Terriglobia</taxon>
        <taxon>Terriglobales</taxon>
        <taxon>Acidobacteriaceae</taxon>
        <taxon>Edaphobacter</taxon>
    </lineage>
</organism>
<evidence type="ECO:0000313" key="1">
    <source>
        <dbReference type="EMBL" id="RSL18616.1"/>
    </source>
</evidence>
<keyword evidence="2" id="KW-1185">Reference proteome</keyword>
<name>A0A3R9PV78_9BACT</name>